<keyword evidence="1" id="KW-1133">Transmembrane helix</keyword>
<evidence type="ECO:0000313" key="3">
    <source>
        <dbReference type="Proteomes" id="UP000310541"/>
    </source>
</evidence>
<accession>A0A4U1MK57</accession>
<keyword evidence="1" id="KW-0812">Transmembrane</keyword>
<reference evidence="2 3" key="1">
    <citation type="submission" date="2019-04" db="EMBL/GenBank/DDBJ databases">
        <title>Genome sequence of Bacillus hwajinpoensis strain Y2.</title>
        <authorList>
            <person name="Fair J.L."/>
            <person name="Maclea K.S."/>
        </authorList>
    </citation>
    <scope>NUCLEOTIDE SEQUENCE [LARGE SCALE GENOMIC DNA]</scope>
    <source>
        <strain evidence="2 3">Y2</strain>
    </source>
</reference>
<dbReference type="RefSeq" id="WP_136945116.1">
    <property type="nucleotide sequence ID" value="NZ_SWFM01000001.1"/>
</dbReference>
<proteinExistence type="predicted"/>
<dbReference type="AlphaFoldDB" id="A0A4U1MK57"/>
<evidence type="ECO:0000256" key="1">
    <source>
        <dbReference type="SAM" id="Phobius"/>
    </source>
</evidence>
<evidence type="ECO:0000313" key="2">
    <source>
        <dbReference type="EMBL" id="TKD71237.1"/>
    </source>
</evidence>
<organism evidence="2 3">
    <name type="scientific">Guptibacillus hwajinpoensis</name>
    <dbReference type="NCBI Taxonomy" id="208199"/>
    <lineage>
        <taxon>Bacteria</taxon>
        <taxon>Bacillati</taxon>
        <taxon>Bacillota</taxon>
        <taxon>Bacilli</taxon>
        <taxon>Bacillales</taxon>
        <taxon>Guptibacillaceae</taxon>
        <taxon>Guptibacillus</taxon>
    </lineage>
</organism>
<dbReference type="Proteomes" id="UP000310541">
    <property type="component" value="Unassembled WGS sequence"/>
</dbReference>
<dbReference type="OrthoDB" id="9940591at2"/>
<dbReference type="EMBL" id="SWFM01000001">
    <property type="protein sequence ID" value="TKD71237.1"/>
    <property type="molecule type" value="Genomic_DNA"/>
</dbReference>
<feature type="transmembrane region" description="Helical" evidence="1">
    <location>
        <begin position="57"/>
        <end position="77"/>
    </location>
</feature>
<keyword evidence="1" id="KW-0472">Membrane</keyword>
<protein>
    <submittedName>
        <fullName evidence="2">Uncharacterized protein</fullName>
    </submittedName>
</protein>
<comment type="caution">
    <text evidence="2">The sequence shown here is derived from an EMBL/GenBank/DDBJ whole genome shotgun (WGS) entry which is preliminary data.</text>
</comment>
<sequence length="80" mass="8140">MNNRGVGILLIGFSLLTGVITYSVGELVIAIKQSAAHVSASISGANGPAIGWGGNPLLSQMPVLTIASSIILGLILIKRN</sequence>
<name>A0A4U1MK57_9BACL</name>
<gene>
    <name evidence="2" type="ORF">FBF83_00020</name>
</gene>